<dbReference type="InterPro" id="IPR011992">
    <property type="entry name" value="EF-hand-dom_pair"/>
</dbReference>
<feature type="domain" description="EF-hand" evidence="3">
    <location>
        <begin position="190"/>
        <end position="225"/>
    </location>
</feature>
<sequence>MKCTINVQVHAYIISELKKEMPSMFGRENKKKELIKDLASIYEKIQREHQISPGDFPELKRMQDQLQHHDFTKFNVMKPRLLEAVDRMLAEDIARLMAMIPVEEASVNKEGGIVHGGAFDGVMNDNTVFGFGRGEGADAGAGDPDWIVAKDRFKYDQLFDTLNPVDGKITGSCKTLGANAAKQEMLKSKLPNSVLGKVWKLADVDKDGMLDADEFALAMHLINIKLDGNDLPPELPLHLMPPSKRGFQA</sequence>
<dbReference type="GO" id="GO:0005737">
    <property type="term" value="C:cytoplasm"/>
    <property type="evidence" value="ECO:0007669"/>
    <property type="project" value="TreeGrafter"/>
</dbReference>
<dbReference type="InterPro" id="IPR040990">
    <property type="entry name" value="DUF5600"/>
</dbReference>
<evidence type="ECO:0000313" key="5">
    <source>
        <dbReference type="Proteomes" id="UP000324222"/>
    </source>
</evidence>
<dbReference type="SUPFAM" id="SSF47473">
    <property type="entry name" value="EF-hand"/>
    <property type="match status" value="1"/>
</dbReference>
<dbReference type="EMBL" id="VSRR010000536">
    <property type="protein sequence ID" value="MPC16786.1"/>
    <property type="molecule type" value="Genomic_DNA"/>
</dbReference>
<dbReference type="GO" id="GO:0005886">
    <property type="term" value="C:plasma membrane"/>
    <property type="evidence" value="ECO:0007669"/>
    <property type="project" value="TreeGrafter"/>
</dbReference>
<dbReference type="GO" id="GO:0016197">
    <property type="term" value="P:endosomal transport"/>
    <property type="evidence" value="ECO:0007669"/>
    <property type="project" value="TreeGrafter"/>
</dbReference>
<dbReference type="PROSITE" id="PS50031">
    <property type="entry name" value="EH"/>
    <property type="match status" value="1"/>
</dbReference>
<dbReference type="PANTHER" id="PTHR11216">
    <property type="entry name" value="EH DOMAIN"/>
    <property type="match status" value="1"/>
</dbReference>
<dbReference type="AlphaFoldDB" id="A0A5B7D6H4"/>
<gene>
    <name evidence="4" type="primary">EHD3</name>
    <name evidence="4" type="ORF">E2C01_009622</name>
</gene>
<dbReference type="Proteomes" id="UP000324222">
    <property type="component" value="Unassembled WGS sequence"/>
</dbReference>
<dbReference type="PANTHER" id="PTHR11216:SF170">
    <property type="entry name" value="DYNAMIN ASSOCIATED PROTEIN 160, ISOFORM D"/>
    <property type="match status" value="1"/>
</dbReference>
<dbReference type="CDD" id="cd00052">
    <property type="entry name" value="EH"/>
    <property type="match status" value="1"/>
</dbReference>
<dbReference type="GO" id="GO:0006897">
    <property type="term" value="P:endocytosis"/>
    <property type="evidence" value="ECO:0007669"/>
    <property type="project" value="TreeGrafter"/>
</dbReference>
<evidence type="ECO:0000313" key="4">
    <source>
        <dbReference type="EMBL" id="MPC16786.1"/>
    </source>
</evidence>
<reference evidence="4 5" key="1">
    <citation type="submission" date="2019-05" db="EMBL/GenBank/DDBJ databases">
        <title>Another draft genome of Portunus trituberculatus and its Hox gene families provides insights of decapod evolution.</title>
        <authorList>
            <person name="Jeong J.-H."/>
            <person name="Song I."/>
            <person name="Kim S."/>
            <person name="Choi T."/>
            <person name="Kim D."/>
            <person name="Ryu S."/>
            <person name="Kim W."/>
        </authorList>
    </citation>
    <scope>NUCLEOTIDE SEQUENCE [LARGE SCALE GENOMIC DNA]</scope>
    <source>
        <tissue evidence="4">Muscle</tissue>
    </source>
</reference>
<dbReference type="InterPro" id="IPR018247">
    <property type="entry name" value="EF_Hand_1_Ca_BS"/>
</dbReference>
<keyword evidence="5" id="KW-1185">Reference proteome</keyword>
<feature type="domain" description="EH" evidence="2">
    <location>
        <begin position="151"/>
        <end position="246"/>
    </location>
</feature>
<dbReference type="SMART" id="SM00054">
    <property type="entry name" value="EFh"/>
    <property type="match status" value="1"/>
</dbReference>
<dbReference type="PROSITE" id="PS50222">
    <property type="entry name" value="EF_HAND_2"/>
    <property type="match status" value="1"/>
</dbReference>
<protein>
    <submittedName>
        <fullName evidence="4">EH domain-containing protein 3</fullName>
    </submittedName>
</protein>
<accession>A0A5B7D6H4</accession>
<dbReference type="InterPro" id="IPR000261">
    <property type="entry name" value="EH_dom"/>
</dbReference>
<dbReference type="FunFam" id="1.10.238.10:FF:000038">
    <property type="entry name" value="EH domain-containing protein 3"/>
    <property type="match status" value="1"/>
</dbReference>
<dbReference type="Pfam" id="PF18150">
    <property type="entry name" value="DUF5600"/>
    <property type="match status" value="1"/>
</dbReference>
<name>A0A5B7D6H4_PORTR</name>
<organism evidence="4 5">
    <name type="scientific">Portunus trituberculatus</name>
    <name type="common">Swimming crab</name>
    <name type="synonym">Neptunus trituberculatus</name>
    <dbReference type="NCBI Taxonomy" id="210409"/>
    <lineage>
        <taxon>Eukaryota</taxon>
        <taxon>Metazoa</taxon>
        <taxon>Ecdysozoa</taxon>
        <taxon>Arthropoda</taxon>
        <taxon>Crustacea</taxon>
        <taxon>Multicrustacea</taxon>
        <taxon>Malacostraca</taxon>
        <taxon>Eumalacostraca</taxon>
        <taxon>Eucarida</taxon>
        <taxon>Decapoda</taxon>
        <taxon>Pleocyemata</taxon>
        <taxon>Brachyura</taxon>
        <taxon>Eubrachyura</taxon>
        <taxon>Portunoidea</taxon>
        <taxon>Portunidae</taxon>
        <taxon>Portuninae</taxon>
        <taxon>Portunus</taxon>
    </lineage>
</organism>
<dbReference type="SMART" id="SM00027">
    <property type="entry name" value="EH"/>
    <property type="match status" value="1"/>
</dbReference>
<dbReference type="PROSITE" id="PS00018">
    <property type="entry name" value="EF_HAND_1"/>
    <property type="match status" value="1"/>
</dbReference>
<dbReference type="OrthoDB" id="1716625at2759"/>
<dbReference type="Pfam" id="PF12763">
    <property type="entry name" value="EH"/>
    <property type="match status" value="1"/>
</dbReference>
<proteinExistence type="predicted"/>
<dbReference type="Gene3D" id="1.10.238.10">
    <property type="entry name" value="EF-hand"/>
    <property type="match status" value="1"/>
</dbReference>
<comment type="caution">
    <text evidence="4">The sequence shown here is derived from an EMBL/GenBank/DDBJ whole genome shotgun (WGS) entry which is preliminary data.</text>
</comment>
<dbReference type="InterPro" id="IPR002048">
    <property type="entry name" value="EF_hand_dom"/>
</dbReference>
<evidence type="ECO:0000259" key="3">
    <source>
        <dbReference type="PROSITE" id="PS50222"/>
    </source>
</evidence>
<evidence type="ECO:0000256" key="1">
    <source>
        <dbReference type="ARBA" id="ARBA00022837"/>
    </source>
</evidence>
<keyword evidence="1" id="KW-0106">Calcium</keyword>
<evidence type="ECO:0000259" key="2">
    <source>
        <dbReference type="PROSITE" id="PS50031"/>
    </source>
</evidence>
<dbReference type="GO" id="GO:0005509">
    <property type="term" value="F:calcium ion binding"/>
    <property type="evidence" value="ECO:0007669"/>
    <property type="project" value="InterPro"/>
</dbReference>
<dbReference type="Gene3D" id="1.10.268.20">
    <property type="match status" value="1"/>
</dbReference>